<sequence>LCAVCRKGGGLHTEEAGAEEHGSESTKTIIKVVLNKVKPLHSSKESFLHAREILLSAEETHCKFIHPRPSDTFCPH</sequence>
<dbReference type="AlphaFoldDB" id="A0A9W7TD35"/>
<dbReference type="EMBL" id="JAFHDT010000021">
    <property type="protein sequence ID" value="KAI7793927.1"/>
    <property type="molecule type" value="Genomic_DNA"/>
</dbReference>
<reference evidence="1" key="1">
    <citation type="submission" date="2021-02" db="EMBL/GenBank/DDBJ databases">
        <title>Comparative genomics reveals that relaxation of natural selection precedes convergent phenotypic evolution of cavefish.</title>
        <authorList>
            <person name="Peng Z."/>
        </authorList>
    </citation>
    <scope>NUCLEOTIDE SEQUENCE</scope>
    <source>
        <tissue evidence="1">Muscle</tissue>
    </source>
</reference>
<proteinExistence type="predicted"/>
<dbReference type="Proteomes" id="UP001059041">
    <property type="component" value="Linkage Group LG21"/>
</dbReference>
<organism evidence="1 2">
    <name type="scientific">Triplophysa rosa</name>
    <name type="common">Cave loach</name>
    <dbReference type="NCBI Taxonomy" id="992332"/>
    <lineage>
        <taxon>Eukaryota</taxon>
        <taxon>Metazoa</taxon>
        <taxon>Chordata</taxon>
        <taxon>Craniata</taxon>
        <taxon>Vertebrata</taxon>
        <taxon>Euteleostomi</taxon>
        <taxon>Actinopterygii</taxon>
        <taxon>Neopterygii</taxon>
        <taxon>Teleostei</taxon>
        <taxon>Ostariophysi</taxon>
        <taxon>Cypriniformes</taxon>
        <taxon>Nemacheilidae</taxon>
        <taxon>Triplophysa</taxon>
    </lineage>
</organism>
<comment type="caution">
    <text evidence="1">The sequence shown here is derived from an EMBL/GenBank/DDBJ whole genome shotgun (WGS) entry which is preliminary data.</text>
</comment>
<feature type="non-terminal residue" evidence="1">
    <location>
        <position position="76"/>
    </location>
</feature>
<protein>
    <submittedName>
        <fullName evidence="1">Uncharacterized protein</fullName>
    </submittedName>
</protein>
<evidence type="ECO:0000313" key="2">
    <source>
        <dbReference type="Proteomes" id="UP001059041"/>
    </source>
</evidence>
<feature type="non-terminal residue" evidence="1">
    <location>
        <position position="1"/>
    </location>
</feature>
<keyword evidence="2" id="KW-1185">Reference proteome</keyword>
<accession>A0A9W7TD35</accession>
<name>A0A9W7TD35_TRIRA</name>
<gene>
    <name evidence="1" type="ORF">IRJ41_008897</name>
</gene>
<evidence type="ECO:0000313" key="1">
    <source>
        <dbReference type="EMBL" id="KAI7793927.1"/>
    </source>
</evidence>